<proteinExistence type="predicted"/>
<sequence length="2107" mass="237221">MKRFLASLLIAIMIASTLLVTPPFAKAEEDSGGSLPSIPANKFDENASPNEFYFVGLFWIPIWANNAGKWTPYRPGEDAGGGYNPFPYSFNIFDQKVKDVEATPFTAAYVQSNPTKWEAVFYESRYRQYSWTEYRNKVSTEFNVKIINDTYDGSTAKLDLQLLSPSMLNAPRPEETVAPGGNPGHIYYFSTLLTIKVYPQLIVKHFTTDGQTLNDVFPNWEKDLTVGQTNNIPVPTNPQYRYVGYKISPAGNNPKSAHKCQPPDNANKTEGGIYLGQPPSITFDDSFNKCIVNLYYEKTSDKPNLVAVDITANGPIEVGKPASFTAKWRLDHKSLLPNQCYNVKVMEGAANLKIERFCGTQQGQQLTMNFTYTFTSTAQKTFRLVVDSANELAETNEDDNQLVKSFKPGSEPPPPVKTFTGDFDVLPPVIDYREPFALKPKNFVFNGCTYDGHRYKIERDGRSNYTSWANGENVVHSYTYSTYPSVIAVGTHTITLEIRTKECGTKQPATHTLVVNGPSKNSPPSFQVAWVYPGTNVPVKQVFEGEVLDLIFIEDPSVPTPYDPDGDPLIWKGFDFSDSSDWAKTIPENAFELYNGWGNIKMTAAGTQIAKGTMCDPWGACDTQTAVVQVVTEDPVPVITGPREVVEDRPVTPPIHGDFSYSPVPGRTIDHSRDIWTNRKTVYTEPGTEIITLEVFDNTGRKSREPAKHYLTVKPDLPPVPMLDYITPSIRNVELTLTDESYSPDGDKIVERRLTYQYDSNNDGNFAGEAVVTLPLNAQNKAKFKPQRVGKYRFTLYVREDWGREASKTYDLEIVNDSPTFGFNVSYEETEPHVSPLVPLPASNLVNNSNWRNMDFTTNNKPKAWGVNPYTGALAHTPENLGVINYSVFTTEYRSSELYTNNILPSSGGFEVKPMGRYYAGVDDIKEVFYITNGEKSCLALNRYTGEKYLITVCGFGSDQKHAQNEWITRVDYKNNFVYTMTISGSYNPNPEFRRYTVDDFLRKDGTYNAVVDAKTAGYAQKRYQTGSITLKLDQASTMTSSYGYFGCTSIYSGNRFLIFGWDGSLLFEGDNQSCPFPNTNISSFRYDHLGYDRFANAIFYSDGQVVRFSGKNASMTVIGRAPQNHTPDIFMEDGVHYFDGYFVYQYPSGTYAPRENVPINSYRDRALMENYLDVRRVIHDAAGYRYGVVPKNGHLSFDVIRVGRDGKTEVLAANLDSGCFHDCNLGVTGSAVVVPMVDGSLFVLPSGTGLYKYMYILEPKQKQDDSFRILESLQQLAGDKDSSNVELNFQIRFNTDMNQNLYSGFSYNIQDRLNMYRVELNTWRIRLVKLVNGHKTVLASVDVNVPLSERQTVKIKRYADKHIIYFNGVPVIDLTDNTYTGGTFGPFSEIFKTEFFNMSYRDLSELGGKNRLQGVGIVGERLQYNTNYSDPENDPRITARTSWTYKHVNPNKFLDAGDGKSGLSAYHNKTYNAEQPVMDKVGVYELSAQTMDDPHPEYLYPRNEFDSYRKSSNTATQTVIIHRRPVSDFDLTVAANGTVVWNDRSYDPDRWLSDTNYSTEATGIDYRATRGILQRKYYYISPSGVLSETKLVTPTETGWYTVGMAVKDEYDAWSTYTEKMIYIGKLPAPNDPPVAAFTATPATTYRGVPVTIDSQSWDKEDGGRENLKHTYYLKNLTTGGPETVASSVRTTWTKTFSTLGTFQLRLLVEDSLGQPAEAVRTVTIVNRKPQANVTTPASADPAKPTKFDVLRPTFVWTYSDADGDAQTQYQVQIYRTNGTLERDTGVRSGSAKNWAPTVDLPERVTMYVRVRVHDGYDWSDWSAPKYFYIETNRPPTGDFTWTPNPVYEGDTVNFKAQVSDPDNDTLTVSFKITSPSGQAQSYSYQVAPPYTNQPGPSVDMLLVGSWRVEMTVDDGKADPVIVTKTVEVLPLGITAQVTHTDEWNNNRAAFNNWLKEQLDAGKITQAQYNADYRQDSDFWAGERFVLNAQTTVIQPGSNVTATAVWTEVQGSAIPSSPQSPWYLKNNLLNRQLTARNSARNVWYGEVNDPGQDLPNVDKNIKLEQLHNGYLDFTFFVLYSNGTVKQTTVRVNVKDKWTDFYRLHRVQ</sequence>
<dbReference type="Proteomes" id="UP000243688">
    <property type="component" value="Unassembled WGS sequence"/>
</dbReference>
<accession>A0A2A6DY38</accession>
<gene>
    <name evidence="2" type="ORF">BLM47_12595</name>
</gene>
<name>A0A2A6DY38_9BACL</name>
<evidence type="ECO:0000313" key="2">
    <source>
        <dbReference type="EMBL" id="PDO09459.1"/>
    </source>
</evidence>
<feature type="signal peptide" evidence="1">
    <location>
        <begin position="1"/>
        <end position="27"/>
    </location>
</feature>
<organism evidence="2 3">
    <name type="scientific">Candidatus Reconcilbacillus cellulovorans</name>
    <dbReference type="NCBI Taxonomy" id="1906605"/>
    <lineage>
        <taxon>Bacteria</taxon>
        <taxon>Bacillati</taxon>
        <taxon>Bacillota</taxon>
        <taxon>Bacilli</taxon>
        <taxon>Bacillales</taxon>
        <taxon>Paenibacillaceae</taxon>
        <taxon>Candidatus Reconcilbacillus</taxon>
    </lineage>
</organism>
<evidence type="ECO:0008006" key="4">
    <source>
        <dbReference type="Google" id="ProtNLM"/>
    </source>
</evidence>
<dbReference type="InterPro" id="IPR013783">
    <property type="entry name" value="Ig-like_fold"/>
</dbReference>
<dbReference type="InterPro" id="IPR036116">
    <property type="entry name" value="FN3_sf"/>
</dbReference>
<dbReference type="EMBL" id="MOXJ01000039">
    <property type="protein sequence ID" value="PDO09459.1"/>
    <property type="molecule type" value="Genomic_DNA"/>
</dbReference>
<dbReference type="InterPro" id="IPR035986">
    <property type="entry name" value="PKD_dom_sf"/>
</dbReference>
<protein>
    <recommendedName>
        <fullName evidence="4">PKD domain-containing protein</fullName>
    </recommendedName>
</protein>
<keyword evidence="1" id="KW-0732">Signal</keyword>
<dbReference type="SUPFAM" id="SSF49299">
    <property type="entry name" value="PKD domain"/>
    <property type="match status" value="1"/>
</dbReference>
<reference evidence="2 3" key="1">
    <citation type="submission" date="2016-12" db="EMBL/GenBank/DDBJ databases">
        <title>Candidatus Reconcilibacillus cellulovorans genome.</title>
        <authorList>
            <person name="Kolinko S."/>
            <person name="Wu Y.-W."/>
            <person name="Tachea F."/>
            <person name="Denzel E."/>
            <person name="Hiras J."/>
            <person name="Baecker N."/>
            <person name="Chan L.J."/>
            <person name="Eichorst S.A."/>
            <person name="Frey D."/>
            <person name="Adams P.D."/>
            <person name="Pray T."/>
            <person name="Tanjore D."/>
            <person name="Petzold C.J."/>
            <person name="Gladden J.M."/>
            <person name="Simmons B.A."/>
            <person name="Singer S.W."/>
        </authorList>
    </citation>
    <scope>NUCLEOTIDE SEQUENCE [LARGE SCALE GENOMIC DNA]</scope>
    <source>
        <strain evidence="2">JTherm</strain>
    </source>
</reference>
<dbReference type="Pfam" id="PF25788">
    <property type="entry name" value="Ig_Rha78A_N"/>
    <property type="match status" value="1"/>
</dbReference>
<comment type="caution">
    <text evidence="2">The sequence shown here is derived from an EMBL/GenBank/DDBJ whole genome shotgun (WGS) entry which is preliminary data.</text>
</comment>
<evidence type="ECO:0000256" key="1">
    <source>
        <dbReference type="SAM" id="SignalP"/>
    </source>
</evidence>
<dbReference type="SUPFAM" id="SSF49265">
    <property type="entry name" value="Fibronectin type III"/>
    <property type="match status" value="1"/>
</dbReference>
<feature type="chain" id="PRO_5013264037" description="PKD domain-containing protein" evidence="1">
    <location>
        <begin position="28"/>
        <end position="2107"/>
    </location>
</feature>
<dbReference type="Gene3D" id="2.60.40.10">
    <property type="entry name" value="Immunoglobulins"/>
    <property type="match status" value="4"/>
</dbReference>
<dbReference type="Gene3D" id="2.60.120.560">
    <property type="entry name" value="Exo-inulinase, domain 1"/>
    <property type="match status" value="1"/>
</dbReference>
<evidence type="ECO:0000313" key="3">
    <source>
        <dbReference type="Proteomes" id="UP000243688"/>
    </source>
</evidence>